<sequence length="429" mass="46631">MSFTRRGVLAAVALAQSNLLGGCFGGTDGTQAGSGSTGGADPTATATPEPTTGEPTATATETPTPTPVANADMAAATTNVLSEFEWFRSEYDTTLTQFRIAVNRVYTVLTEIEDAETRTESDVTALRTATTDLAEFVQANLVDHFAVDPALRTGNNVYVRDLERGVSRDDREFQNTAISRAKSFYQRVISNPYISNELSRRPVYGPLYDMLVPGGSDRIVALVSEDDDFVTWAHPDLDDSTADDGIDRHTHEFPSGHRTFTHAHPHSTPHPLRDHTNEPELNRLYAYGDDGVSILVDGESHRERLDDFEPALTGLFGPVKSDGRTTGVTLMIGTVGPAWDAVPVYVEAFDSVDAAQAVTESTDPVGSEGVMSLAGRNWERVFYDAAGTTIYAYRLRAGRAVITALPADVPWERRPEWAADLRGTWLAVE</sequence>
<dbReference type="EMBL" id="CP031150">
    <property type="protein sequence ID" value="AXG07500.1"/>
    <property type="molecule type" value="Genomic_DNA"/>
</dbReference>
<dbReference type="RefSeq" id="WP_114586626.1">
    <property type="nucleotide sequence ID" value="NZ_CP031150.1"/>
</dbReference>
<dbReference type="OrthoDB" id="302432at2157"/>
<evidence type="ECO:0000313" key="3">
    <source>
        <dbReference type="Proteomes" id="UP000253273"/>
    </source>
</evidence>
<evidence type="ECO:0000256" key="1">
    <source>
        <dbReference type="SAM" id="MobiDB-lite"/>
    </source>
</evidence>
<feature type="region of interest" description="Disordered" evidence="1">
    <location>
        <begin position="31"/>
        <end position="68"/>
    </location>
</feature>
<dbReference type="PROSITE" id="PS51257">
    <property type="entry name" value="PROKAR_LIPOPROTEIN"/>
    <property type="match status" value="1"/>
</dbReference>
<reference evidence="2 3" key="1">
    <citation type="submission" date="2018-07" db="EMBL/GenBank/DDBJ databases">
        <title>Genome sequences of Haloplanus sp. CBA1113.</title>
        <authorList>
            <person name="Kim Y.B."/>
            <person name="Roh S.W."/>
        </authorList>
    </citation>
    <scope>NUCLEOTIDE SEQUENCE [LARGE SCALE GENOMIC DNA]</scope>
    <source>
        <strain evidence="2 3">CBA1113</strain>
    </source>
</reference>
<proteinExistence type="predicted"/>
<evidence type="ECO:0000313" key="2">
    <source>
        <dbReference type="EMBL" id="AXG07500.1"/>
    </source>
</evidence>
<keyword evidence="3" id="KW-1185">Reference proteome</keyword>
<feature type="compositionally biased region" description="Low complexity" evidence="1">
    <location>
        <begin position="31"/>
        <end position="63"/>
    </location>
</feature>
<accession>A0A345E5M8</accession>
<dbReference type="Proteomes" id="UP000253273">
    <property type="component" value="Chromosome"/>
</dbReference>
<gene>
    <name evidence="2" type="ORF">DU500_14290</name>
</gene>
<dbReference type="GeneID" id="37284577"/>
<organism evidence="2 3">
    <name type="scientific">Haloplanus rubicundus</name>
    <dbReference type="NCBI Taxonomy" id="1547898"/>
    <lineage>
        <taxon>Archaea</taxon>
        <taxon>Methanobacteriati</taxon>
        <taxon>Methanobacteriota</taxon>
        <taxon>Stenosarchaea group</taxon>
        <taxon>Halobacteria</taxon>
        <taxon>Halobacteriales</taxon>
        <taxon>Haloferacaceae</taxon>
        <taxon>Haloplanus</taxon>
    </lineage>
</organism>
<dbReference type="KEGG" id="haj:DU500_14290"/>
<dbReference type="AlphaFoldDB" id="A0A345E5M8"/>
<protein>
    <submittedName>
        <fullName evidence="2">Uncharacterized protein</fullName>
    </submittedName>
</protein>
<name>A0A345E5M8_9EURY</name>